<feature type="transmembrane region" description="Helical" evidence="2">
    <location>
        <begin position="141"/>
        <end position="162"/>
    </location>
</feature>
<evidence type="ECO:0000313" key="3">
    <source>
        <dbReference type="EMBL" id="MBW4660990.1"/>
    </source>
</evidence>
<name>A0A951QFP2_9CYAN</name>
<keyword evidence="2" id="KW-0472">Membrane</keyword>
<proteinExistence type="predicted"/>
<organism evidence="3 4">
    <name type="scientific">Drouetiella hepatica Uher 2000/2452</name>
    <dbReference type="NCBI Taxonomy" id="904376"/>
    <lineage>
        <taxon>Bacteria</taxon>
        <taxon>Bacillati</taxon>
        <taxon>Cyanobacteriota</taxon>
        <taxon>Cyanophyceae</taxon>
        <taxon>Oculatellales</taxon>
        <taxon>Oculatellaceae</taxon>
        <taxon>Drouetiella</taxon>
    </lineage>
</organism>
<feature type="transmembrane region" description="Helical" evidence="2">
    <location>
        <begin position="110"/>
        <end position="129"/>
    </location>
</feature>
<dbReference type="AlphaFoldDB" id="A0A951QFP2"/>
<accession>A0A951QFP2</accession>
<feature type="region of interest" description="Disordered" evidence="1">
    <location>
        <begin position="1"/>
        <end position="35"/>
    </location>
</feature>
<gene>
    <name evidence="3" type="ORF">KME15_20125</name>
</gene>
<evidence type="ECO:0000313" key="4">
    <source>
        <dbReference type="Proteomes" id="UP000757435"/>
    </source>
</evidence>
<protein>
    <submittedName>
        <fullName evidence="3">Uncharacterized protein</fullName>
    </submittedName>
</protein>
<keyword evidence="2" id="KW-0812">Transmembrane</keyword>
<reference evidence="3" key="2">
    <citation type="journal article" date="2022" name="Microbiol. Resour. Announc.">
        <title>Metagenome Sequencing to Explore Phylogenomics of Terrestrial Cyanobacteria.</title>
        <authorList>
            <person name="Ward R.D."/>
            <person name="Stajich J.E."/>
            <person name="Johansen J.R."/>
            <person name="Huntemann M."/>
            <person name="Clum A."/>
            <person name="Foster B."/>
            <person name="Foster B."/>
            <person name="Roux S."/>
            <person name="Palaniappan K."/>
            <person name="Varghese N."/>
            <person name="Mukherjee S."/>
            <person name="Reddy T.B.K."/>
            <person name="Daum C."/>
            <person name="Copeland A."/>
            <person name="Chen I.A."/>
            <person name="Ivanova N.N."/>
            <person name="Kyrpides N.C."/>
            <person name="Shapiro N."/>
            <person name="Eloe-Fadrosh E.A."/>
            <person name="Pietrasiak N."/>
        </authorList>
    </citation>
    <scope>NUCLEOTIDE SEQUENCE</scope>
    <source>
        <strain evidence="3">UHER 2000/2452</strain>
    </source>
</reference>
<sequence>MLSESDRAHPDTKPRPRMDFGAVFDDENDRSDTRQAAPHDSWAILIGLEALTAEQQKDIGFLFEEIKRVSVLELKVERLDSTVKTLEDILDNSDKKAIRITTRRYQVSEFMRFIGMTALGFTAVLFVGSTLSGDRLQKDEYAQTAVLAGLTAVTAMSIGFNLQD</sequence>
<evidence type="ECO:0000256" key="1">
    <source>
        <dbReference type="SAM" id="MobiDB-lite"/>
    </source>
</evidence>
<keyword evidence="2" id="KW-1133">Transmembrane helix</keyword>
<dbReference type="EMBL" id="JAHHHD010000028">
    <property type="protein sequence ID" value="MBW4660990.1"/>
    <property type="molecule type" value="Genomic_DNA"/>
</dbReference>
<dbReference type="Proteomes" id="UP000757435">
    <property type="component" value="Unassembled WGS sequence"/>
</dbReference>
<feature type="compositionally biased region" description="Basic and acidic residues" evidence="1">
    <location>
        <begin position="1"/>
        <end position="18"/>
    </location>
</feature>
<reference evidence="3" key="1">
    <citation type="submission" date="2021-05" db="EMBL/GenBank/DDBJ databases">
        <authorList>
            <person name="Pietrasiak N."/>
            <person name="Ward R."/>
            <person name="Stajich J.E."/>
            <person name="Kurbessoian T."/>
        </authorList>
    </citation>
    <scope>NUCLEOTIDE SEQUENCE</scope>
    <source>
        <strain evidence="3">UHER 2000/2452</strain>
    </source>
</reference>
<evidence type="ECO:0000256" key="2">
    <source>
        <dbReference type="SAM" id="Phobius"/>
    </source>
</evidence>
<comment type="caution">
    <text evidence="3">The sequence shown here is derived from an EMBL/GenBank/DDBJ whole genome shotgun (WGS) entry which is preliminary data.</text>
</comment>